<keyword evidence="1" id="KW-0805">Transcription regulation</keyword>
<feature type="transmembrane region" description="Helical" evidence="4">
    <location>
        <begin position="6"/>
        <end position="24"/>
    </location>
</feature>
<keyword evidence="4" id="KW-0812">Transmembrane</keyword>
<dbReference type="SUPFAM" id="SSF46689">
    <property type="entry name" value="Homeodomain-like"/>
    <property type="match status" value="1"/>
</dbReference>
<name>A0ABT8WC06_9FLAO</name>
<reference evidence="6" key="1">
    <citation type="submission" date="2023-07" db="EMBL/GenBank/DDBJ databases">
        <title>Two novel species in the genus Flavivirga.</title>
        <authorList>
            <person name="Kwon K."/>
        </authorList>
    </citation>
    <scope>NUCLEOTIDE SEQUENCE</scope>
    <source>
        <strain evidence="6">KCTC 52353</strain>
    </source>
</reference>
<keyword evidence="4" id="KW-1133">Transmembrane helix</keyword>
<dbReference type="SMART" id="SM00342">
    <property type="entry name" value="HTH_ARAC"/>
    <property type="match status" value="1"/>
</dbReference>
<comment type="caution">
    <text evidence="6">The sequence shown here is derived from an EMBL/GenBank/DDBJ whole genome shotgun (WGS) entry which is preliminary data.</text>
</comment>
<feature type="transmembrane region" description="Helical" evidence="4">
    <location>
        <begin position="207"/>
        <end position="226"/>
    </location>
</feature>
<gene>
    <name evidence="6" type="ORF">Q4Q35_12270</name>
</gene>
<feature type="transmembrane region" description="Helical" evidence="4">
    <location>
        <begin position="174"/>
        <end position="195"/>
    </location>
</feature>
<evidence type="ECO:0000313" key="6">
    <source>
        <dbReference type="EMBL" id="MDO5970583.1"/>
    </source>
</evidence>
<proteinExistence type="predicted"/>
<dbReference type="Proteomes" id="UP001176883">
    <property type="component" value="Unassembled WGS sequence"/>
</dbReference>
<feature type="transmembrane region" description="Helical" evidence="4">
    <location>
        <begin position="97"/>
        <end position="114"/>
    </location>
</feature>
<dbReference type="Pfam" id="PF12833">
    <property type="entry name" value="HTH_18"/>
    <property type="match status" value="1"/>
</dbReference>
<dbReference type="EMBL" id="JAUOEK010000120">
    <property type="protein sequence ID" value="MDO5970583.1"/>
    <property type="molecule type" value="Genomic_DNA"/>
</dbReference>
<accession>A0ABT8WC06</accession>
<evidence type="ECO:0000256" key="4">
    <source>
        <dbReference type="SAM" id="Phobius"/>
    </source>
</evidence>
<keyword evidence="3" id="KW-0804">Transcription</keyword>
<dbReference type="InterPro" id="IPR018062">
    <property type="entry name" value="HTH_AraC-typ_CS"/>
</dbReference>
<dbReference type="InterPro" id="IPR018060">
    <property type="entry name" value="HTH_AraC"/>
</dbReference>
<dbReference type="PROSITE" id="PS01124">
    <property type="entry name" value="HTH_ARAC_FAMILY_2"/>
    <property type="match status" value="1"/>
</dbReference>
<evidence type="ECO:0000256" key="3">
    <source>
        <dbReference type="ARBA" id="ARBA00023163"/>
    </source>
</evidence>
<feature type="transmembrane region" description="Helical" evidence="4">
    <location>
        <begin position="36"/>
        <end position="54"/>
    </location>
</feature>
<evidence type="ECO:0000256" key="2">
    <source>
        <dbReference type="ARBA" id="ARBA00023125"/>
    </source>
</evidence>
<keyword evidence="2" id="KW-0238">DNA-binding</keyword>
<evidence type="ECO:0000313" key="7">
    <source>
        <dbReference type="Proteomes" id="UP001176883"/>
    </source>
</evidence>
<evidence type="ECO:0000259" key="5">
    <source>
        <dbReference type="PROSITE" id="PS01124"/>
    </source>
</evidence>
<evidence type="ECO:0000256" key="1">
    <source>
        <dbReference type="ARBA" id="ARBA00023015"/>
    </source>
</evidence>
<sequence>MKLAVDFILITGIVLNSLAIINLFRLKKRTLPQSILIIFWLFILGLIIFFYAALHKLKLLAFITYYFERGIRFVIPPLIFLYVNSIFRNSSTLIKRYLPHFIPFVIFLFFYMIPQSLGLNLDYLNYINKNFLHIVIVQNLYGILYFILSLKLFYSFKKALKLNYSSMSDTNFLWLQKFLVSFLCVLFIDLILTISEVSLGYNATWDSYVTVFFMIVAIGYIGYYGLTQSIVFLPNFLLEDLNNYNSSKQFYLKETQKSELKDRFNTLMSEEKIYLLSNLNLKILADKMKISERQLSAFFSEVLNSNFHDAINFYRVEETKMKLKTNTVNSHSITGIGLSSGFSSKSSFYRVFKKTTGLSPSAFIKQSHNSQQDHIE</sequence>
<feature type="domain" description="HTH araC/xylS-type" evidence="5">
    <location>
        <begin position="262"/>
        <end position="366"/>
    </location>
</feature>
<dbReference type="RefSeq" id="WP_303278273.1">
    <property type="nucleotide sequence ID" value="NZ_JAUOEK010000120.1"/>
</dbReference>
<dbReference type="Gene3D" id="1.10.10.60">
    <property type="entry name" value="Homeodomain-like"/>
    <property type="match status" value="1"/>
</dbReference>
<keyword evidence="4" id="KW-0472">Membrane</keyword>
<protein>
    <submittedName>
        <fullName evidence="6">Helix-turn-helix domain-containing protein</fullName>
    </submittedName>
</protein>
<keyword evidence="7" id="KW-1185">Reference proteome</keyword>
<organism evidence="6 7">
    <name type="scientific">Flavivirga aquimarina</name>
    <dbReference type="NCBI Taxonomy" id="2027862"/>
    <lineage>
        <taxon>Bacteria</taxon>
        <taxon>Pseudomonadati</taxon>
        <taxon>Bacteroidota</taxon>
        <taxon>Flavobacteriia</taxon>
        <taxon>Flavobacteriales</taxon>
        <taxon>Flavobacteriaceae</taxon>
        <taxon>Flavivirga</taxon>
    </lineage>
</organism>
<feature type="transmembrane region" description="Helical" evidence="4">
    <location>
        <begin position="134"/>
        <end position="154"/>
    </location>
</feature>
<dbReference type="PROSITE" id="PS00041">
    <property type="entry name" value="HTH_ARAC_FAMILY_1"/>
    <property type="match status" value="1"/>
</dbReference>
<feature type="transmembrane region" description="Helical" evidence="4">
    <location>
        <begin position="66"/>
        <end position="85"/>
    </location>
</feature>
<dbReference type="InterPro" id="IPR009057">
    <property type="entry name" value="Homeodomain-like_sf"/>
</dbReference>
<dbReference type="PANTHER" id="PTHR43280">
    <property type="entry name" value="ARAC-FAMILY TRANSCRIPTIONAL REGULATOR"/>
    <property type="match status" value="1"/>
</dbReference>
<dbReference type="PANTHER" id="PTHR43280:SF29">
    <property type="entry name" value="ARAC-FAMILY TRANSCRIPTIONAL REGULATOR"/>
    <property type="match status" value="1"/>
</dbReference>